<dbReference type="KEGG" id="fli:Fleli_0054"/>
<dbReference type="AlphaFoldDB" id="I4AF30"/>
<protein>
    <submittedName>
        <fullName evidence="2">Uncharacterized protein</fullName>
    </submittedName>
</protein>
<keyword evidence="3" id="KW-1185">Reference proteome</keyword>
<evidence type="ECO:0000313" key="3">
    <source>
        <dbReference type="Proteomes" id="UP000006054"/>
    </source>
</evidence>
<accession>I4AF30</accession>
<keyword evidence="1" id="KW-0175">Coiled coil</keyword>
<reference evidence="3" key="1">
    <citation type="submission" date="2012-06" db="EMBL/GenBank/DDBJ databases">
        <title>The complete genome of Flexibacter litoralis DSM 6794.</title>
        <authorList>
            <person name="Lucas S."/>
            <person name="Copeland A."/>
            <person name="Lapidus A."/>
            <person name="Glavina del Rio T."/>
            <person name="Dalin E."/>
            <person name="Tice H."/>
            <person name="Bruce D."/>
            <person name="Goodwin L."/>
            <person name="Pitluck S."/>
            <person name="Peters L."/>
            <person name="Ovchinnikova G."/>
            <person name="Lu M."/>
            <person name="Kyrpides N."/>
            <person name="Mavromatis K."/>
            <person name="Ivanova N."/>
            <person name="Brettin T."/>
            <person name="Detter J.C."/>
            <person name="Han C."/>
            <person name="Larimer F."/>
            <person name="Land M."/>
            <person name="Hauser L."/>
            <person name="Markowitz V."/>
            <person name="Cheng J.-F."/>
            <person name="Hugenholtz P."/>
            <person name="Woyke T."/>
            <person name="Wu D."/>
            <person name="Spring S."/>
            <person name="Lang E."/>
            <person name="Kopitz M."/>
            <person name="Brambilla E."/>
            <person name="Klenk H.-P."/>
            <person name="Eisen J.A."/>
        </authorList>
    </citation>
    <scope>NUCLEOTIDE SEQUENCE [LARGE SCALE GENOMIC DNA]</scope>
    <source>
        <strain evidence="3">ATCC 23117 / DSM 6794 / NBRC 15988 / NCIMB 1366 / Sio-4</strain>
    </source>
</reference>
<dbReference type="Proteomes" id="UP000006054">
    <property type="component" value="Chromosome"/>
</dbReference>
<name>I4AF30_BERLS</name>
<organism evidence="2 3">
    <name type="scientific">Bernardetia litoralis (strain ATCC 23117 / DSM 6794 / NBRC 15988 / NCIMB 1366 / Fx l1 / Sio-4)</name>
    <name type="common">Flexibacter litoralis</name>
    <dbReference type="NCBI Taxonomy" id="880071"/>
    <lineage>
        <taxon>Bacteria</taxon>
        <taxon>Pseudomonadati</taxon>
        <taxon>Bacteroidota</taxon>
        <taxon>Cytophagia</taxon>
        <taxon>Cytophagales</taxon>
        <taxon>Bernardetiaceae</taxon>
        <taxon>Bernardetia</taxon>
    </lineage>
</organism>
<dbReference type="EMBL" id="CP003345">
    <property type="protein sequence ID" value="AFM02565.1"/>
    <property type="molecule type" value="Genomic_DNA"/>
</dbReference>
<feature type="coiled-coil region" evidence="1">
    <location>
        <begin position="32"/>
        <end position="59"/>
    </location>
</feature>
<sequence>MAALMMIFASACSLLLIGVLMKIAFFNNKSISNEEKKEVAELKQRNHELEMRMETLETIVTSIDPELLGGLLEMNSTRQRVPKNVRDKIDKIKRKS</sequence>
<dbReference type="RefSeq" id="WP_014796034.1">
    <property type="nucleotide sequence ID" value="NC_018018.1"/>
</dbReference>
<evidence type="ECO:0000256" key="1">
    <source>
        <dbReference type="SAM" id="Coils"/>
    </source>
</evidence>
<evidence type="ECO:0000313" key="2">
    <source>
        <dbReference type="EMBL" id="AFM02565.1"/>
    </source>
</evidence>
<dbReference type="STRING" id="880071.Fleli_0054"/>
<dbReference type="HOGENOM" id="CLU_2355591_0_0_10"/>
<gene>
    <name evidence="2" type="ordered locus">Fleli_0054</name>
</gene>
<proteinExistence type="predicted"/>